<organism evidence="2 3">
    <name type="scientific">Aspergillus cavernicola</name>
    <dbReference type="NCBI Taxonomy" id="176166"/>
    <lineage>
        <taxon>Eukaryota</taxon>
        <taxon>Fungi</taxon>
        <taxon>Dikarya</taxon>
        <taxon>Ascomycota</taxon>
        <taxon>Pezizomycotina</taxon>
        <taxon>Eurotiomycetes</taxon>
        <taxon>Eurotiomycetidae</taxon>
        <taxon>Eurotiales</taxon>
        <taxon>Aspergillaceae</taxon>
        <taxon>Aspergillus</taxon>
        <taxon>Aspergillus subgen. Nidulantes</taxon>
    </lineage>
</organism>
<evidence type="ECO:0000313" key="3">
    <source>
        <dbReference type="Proteomes" id="UP001610335"/>
    </source>
</evidence>
<evidence type="ECO:0000313" key="2">
    <source>
        <dbReference type="EMBL" id="KAL2818418.1"/>
    </source>
</evidence>
<keyword evidence="3" id="KW-1185">Reference proteome</keyword>
<dbReference type="InterPro" id="IPR021036">
    <property type="entry name" value="Ribosomal_mS45"/>
</dbReference>
<gene>
    <name evidence="2" type="ORF">BDW59DRAFT_165490</name>
</gene>
<dbReference type="PANTHER" id="PTHR28158:SF1">
    <property type="entry name" value="SMALL RIBOSOMAL SUBUNIT PROTEIN MS45"/>
    <property type="match status" value="1"/>
</dbReference>
<accession>A0ABR4HSF3</accession>
<dbReference type="PANTHER" id="PTHR28158">
    <property type="entry name" value="37S RIBOSOMAL PROTEIN S35, MITOCHONDRIAL"/>
    <property type="match status" value="1"/>
</dbReference>
<evidence type="ECO:0000256" key="1">
    <source>
        <dbReference type="SAM" id="MobiDB-lite"/>
    </source>
</evidence>
<proteinExistence type="predicted"/>
<dbReference type="Pfam" id="PF12298">
    <property type="entry name" value="Bot1p"/>
    <property type="match status" value="1"/>
</dbReference>
<dbReference type="EMBL" id="JBFXLS010000084">
    <property type="protein sequence ID" value="KAL2818418.1"/>
    <property type="molecule type" value="Genomic_DNA"/>
</dbReference>
<sequence length="333" mass="37978">MFQWLDTEGAPLKHHIPGSTNYLPDLKIRGGSFDKGEPSTQPFPLNANFVSESILSEELRNEIHKRVVGQKKSIRAVSAELGVDMRRVAAVCRLVEMEKRWKQQGKPLALPYARAVHEMVPTTPLQDSRHQRQTPHESINDLPAHRLTNAQIFYPVSESRQFTRIEAGRVFSAAPARDHRIVTEEAANPSEAMSRITQNPSRIETVGKGAKEQPVLQPADVRIPHPHLVVHERQRIANPNEFQLVRKAYDARLREEEEIERDRKLIAQERRERQLSRVQPESSRFEFRIKDVVVSKETTGSDGRGARAPGRRYGVPSYDRKKGQIKIPTQVVV</sequence>
<protein>
    <submittedName>
        <fullName evidence="2">Eukaryotic mitochondrial regulator protein-domain-containing protein</fullName>
    </submittedName>
</protein>
<reference evidence="2 3" key="1">
    <citation type="submission" date="2024-07" db="EMBL/GenBank/DDBJ databases">
        <title>Section-level genome sequencing and comparative genomics of Aspergillus sections Usti and Cavernicolus.</title>
        <authorList>
            <consortium name="Lawrence Berkeley National Laboratory"/>
            <person name="Nybo J.L."/>
            <person name="Vesth T.C."/>
            <person name="Theobald S."/>
            <person name="Frisvad J.C."/>
            <person name="Larsen T.O."/>
            <person name="Kjaerboelling I."/>
            <person name="Rothschild-Mancinelli K."/>
            <person name="Lyhne E.K."/>
            <person name="Kogle M.E."/>
            <person name="Barry K."/>
            <person name="Clum A."/>
            <person name="Na H."/>
            <person name="Ledsgaard L."/>
            <person name="Lin J."/>
            <person name="Lipzen A."/>
            <person name="Kuo A."/>
            <person name="Riley R."/>
            <person name="Mondo S."/>
            <person name="LaButti K."/>
            <person name="Haridas S."/>
            <person name="Pangalinan J."/>
            <person name="Salamov A.A."/>
            <person name="Simmons B.A."/>
            <person name="Magnuson J.K."/>
            <person name="Chen J."/>
            <person name="Drula E."/>
            <person name="Henrissat B."/>
            <person name="Wiebenga A."/>
            <person name="Lubbers R.J."/>
            <person name="Gomes A.C."/>
            <person name="Makela M.R."/>
            <person name="Stajich J."/>
            <person name="Grigoriev I.V."/>
            <person name="Mortensen U.H."/>
            <person name="De vries R.P."/>
            <person name="Baker S.E."/>
            <person name="Andersen M.R."/>
        </authorList>
    </citation>
    <scope>NUCLEOTIDE SEQUENCE [LARGE SCALE GENOMIC DNA]</scope>
    <source>
        <strain evidence="2 3">CBS 600.67</strain>
    </source>
</reference>
<feature type="region of interest" description="Disordered" evidence="1">
    <location>
        <begin position="296"/>
        <end position="320"/>
    </location>
</feature>
<comment type="caution">
    <text evidence="2">The sequence shown here is derived from an EMBL/GenBank/DDBJ whole genome shotgun (WGS) entry which is preliminary data.</text>
</comment>
<dbReference type="Proteomes" id="UP001610335">
    <property type="component" value="Unassembled WGS sequence"/>
</dbReference>
<name>A0ABR4HSF3_9EURO</name>